<comment type="caution">
    <text evidence="1">The sequence shown here is derived from an EMBL/GenBank/DDBJ whole genome shotgun (WGS) entry which is preliminary data.</text>
</comment>
<dbReference type="EMBL" id="BPLQ01001654">
    <property type="protein sequence ID" value="GIX83673.1"/>
    <property type="molecule type" value="Genomic_DNA"/>
</dbReference>
<evidence type="ECO:0000313" key="1">
    <source>
        <dbReference type="EMBL" id="GIX83673.1"/>
    </source>
</evidence>
<sequence length="104" mass="11929">MFRGVKIFQSPDMNKEKRSWTRWKLMNLKILCAEEHESTSHGLKETLMNAISFSVSIPGEMHLPTNMTQAAAEYLQVMKILKQGESCRGISSHCSYFFVITTKL</sequence>
<reference evidence="1 2" key="1">
    <citation type="submission" date="2021-06" db="EMBL/GenBank/DDBJ databases">
        <title>Caerostris darwini draft genome.</title>
        <authorList>
            <person name="Kono N."/>
            <person name="Arakawa K."/>
        </authorList>
    </citation>
    <scope>NUCLEOTIDE SEQUENCE [LARGE SCALE GENOMIC DNA]</scope>
</reference>
<organism evidence="1 2">
    <name type="scientific">Caerostris darwini</name>
    <dbReference type="NCBI Taxonomy" id="1538125"/>
    <lineage>
        <taxon>Eukaryota</taxon>
        <taxon>Metazoa</taxon>
        <taxon>Ecdysozoa</taxon>
        <taxon>Arthropoda</taxon>
        <taxon>Chelicerata</taxon>
        <taxon>Arachnida</taxon>
        <taxon>Araneae</taxon>
        <taxon>Araneomorphae</taxon>
        <taxon>Entelegynae</taxon>
        <taxon>Araneoidea</taxon>
        <taxon>Araneidae</taxon>
        <taxon>Caerostris</taxon>
    </lineage>
</organism>
<dbReference type="AlphaFoldDB" id="A0AAV4NIJ0"/>
<gene>
    <name evidence="1" type="ORF">CDAR_414911</name>
</gene>
<proteinExistence type="predicted"/>
<accession>A0AAV4NIJ0</accession>
<keyword evidence="2" id="KW-1185">Reference proteome</keyword>
<protein>
    <submittedName>
        <fullName evidence="1">Uncharacterized protein</fullName>
    </submittedName>
</protein>
<evidence type="ECO:0000313" key="2">
    <source>
        <dbReference type="Proteomes" id="UP001054837"/>
    </source>
</evidence>
<dbReference type="Proteomes" id="UP001054837">
    <property type="component" value="Unassembled WGS sequence"/>
</dbReference>
<name>A0AAV4NIJ0_9ARAC</name>